<name>A0A8T1TW27_9STRA</name>
<sequence>MADEFVAGLEISLRRPGRLVNFGKNKEVTLAYTSYLQIVEEEGHRQLLLNHAAMLLIDFWDARLSMAATSSNNGQQGSHYSSKVCLLSGRILHCSEAERSVD</sequence>
<evidence type="ECO:0000313" key="2">
    <source>
        <dbReference type="Proteomes" id="UP000688947"/>
    </source>
</evidence>
<gene>
    <name evidence="1" type="ORF">JG687_00015747</name>
</gene>
<dbReference type="EMBL" id="JAENGZ010001448">
    <property type="protein sequence ID" value="KAG6948003.1"/>
    <property type="molecule type" value="Genomic_DNA"/>
</dbReference>
<organism evidence="1 2">
    <name type="scientific">Phytophthora cactorum</name>
    <dbReference type="NCBI Taxonomy" id="29920"/>
    <lineage>
        <taxon>Eukaryota</taxon>
        <taxon>Sar</taxon>
        <taxon>Stramenopiles</taxon>
        <taxon>Oomycota</taxon>
        <taxon>Peronosporomycetes</taxon>
        <taxon>Peronosporales</taxon>
        <taxon>Peronosporaceae</taxon>
        <taxon>Phytophthora</taxon>
    </lineage>
</organism>
<reference evidence="1" key="1">
    <citation type="submission" date="2021-01" db="EMBL/GenBank/DDBJ databases">
        <title>Phytophthora aleatoria, a newly-described species from Pinus radiata is distinct from Phytophthora cactorum isolates based on comparative genomics.</title>
        <authorList>
            <person name="Mcdougal R."/>
            <person name="Panda P."/>
            <person name="Williams N."/>
            <person name="Studholme D.J."/>
        </authorList>
    </citation>
    <scope>NUCLEOTIDE SEQUENCE</scope>
    <source>
        <strain evidence="1">NZFS 3830</strain>
    </source>
</reference>
<evidence type="ECO:0000313" key="1">
    <source>
        <dbReference type="EMBL" id="KAG6948003.1"/>
    </source>
</evidence>
<dbReference type="AlphaFoldDB" id="A0A8T1TW27"/>
<accession>A0A8T1TW27</accession>
<dbReference type="Proteomes" id="UP000688947">
    <property type="component" value="Unassembled WGS sequence"/>
</dbReference>
<protein>
    <submittedName>
        <fullName evidence="1">Uncharacterized protein</fullName>
    </submittedName>
</protein>
<proteinExistence type="predicted"/>
<comment type="caution">
    <text evidence="1">The sequence shown here is derived from an EMBL/GenBank/DDBJ whole genome shotgun (WGS) entry which is preliminary data.</text>
</comment>